<organism evidence="5 6">
    <name type="scientific">Citricoccus alkalitolerans</name>
    <dbReference type="NCBI Taxonomy" id="246603"/>
    <lineage>
        <taxon>Bacteria</taxon>
        <taxon>Bacillati</taxon>
        <taxon>Actinomycetota</taxon>
        <taxon>Actinomycetes</taxon>
        <taxon>Micrococcales</taxon>
        <taxon>Micrococcaceae</taxon>
        <taxon>Citricoccus</taxon>
    </lineage>
</organism>
<evidence type="ECO:0000256" key="3">
    <source>
        <dbReference type="ARBA" id="ARBA00022840"/>
    </source>
</evidence>
<keyword evidence="6" id="KW-1185">Reference proteome</keyword>
<dbReference type="Pfam" id="PF00271">
    <property type="entry name" value="Helicase_C"/>
    <property type="match status" value="1"/>
</dbReference>
<dbReference type="PROSITE" id="PS51194">
    <property type="entry name" value="HELICASE_CTER"/>
    <property type="match status" value="1"/>
</dbReference>
<dbReference type="InterPro" id="IPR001650">
    <property type="entry name" value="Helicase_C-like"/>
</dbReference>
<proteinExistence type="predicted"/>
<dbReference type="InterPro" id="IPR049730">
    <property type="entry name" value="SNF2/RAD54-like_C"/>
</dbReference>
<dbReference type="RefSeq" id="WP_344229287.1">
    <property type="nucleotide sequence ID" value="NZ_BAAALH010000002.1"/>
</dbReference>
<keyword evidence="1" id="KW-0547">Nucleotide-binding</keyword>
<dbReference type="Gene3D" id="3.40.50.300">
    <property type="entry name" value="P-loop containing nucleotide triphosphate hydrolases"/>
    <property type="match status" value="1"/>
</dbReference>
<dbReference type="PANTHER" id="PTHR45626">
    <property type="entry name" value="TRANSCRIPTION TERMINATION FACTOR 2-RELATED"/>
    <property type="match status" value="1"/>
</dbReference>
<gene>
    <name evidence="5" type="ORF">ACFO0K_04295</name>
</gene>
<dbReference type="EMBL" id="JBHSEN010000001">
    <property type="protein sequence ID" value="MFC4428898.1"/>
    <property type="molecule type" value="Genomic_DNA"/>
</dbReference>
<dbReference type="PANTHER" id="PTHR45626:SF26">
    <property type="entry name" value="FAMILY HELICASE, PUTATIVE (AFU_ORTHOLOGUE AFUA_2G09120)-RELATED"/>
    <property type="match status" value="1"/>
</dbReference>
<keyword evidence="3" id="KW-0067">ATP-binding</keyword>
<name>A0ABV8XW77_9MICC</name>
<dbReference type="CDD" id="cd18793">
    <property type="entry name" value="SF2_C_SNF"/>
    <property type="match status" value="1"/>
</dbReference>
<accession>A0ABV8XW77</accession>
<feature type="domain" description="Helicase C-terminal" evidence="4">
    <location>
        <begin position="1"/>
        <end position="137"/>
    </location>
</feature>
<evidence type="ECO:0000256" key="1">
    <source>
        <dbReference type="ARBA" id="ARBA00022741"/>
    </source>
</evidence>
<evidence type="ECO:0000259" key="4">
    <source>
        <dbReference type="PROSITE" id="PS51194"/>
    </source>
</evidence>
<dbReference type="InterPro" id="IPR027417">
    <property type="entry name" value="P-loop_NTPase"/>
</dbReference>
<keyword evidence="5" id="KW-0347">Helicase</keyword>
<dbReference type="InterPro" id="IPR050628">
    <property type="entry name" value="SNF2_RAD54_helicase_TF"/>
</dbReference>
<evidence type="ECO:0000256" key="2">
    <source>
        <dbReference type="ARBA" id="ARBA00022801"/>
    </source>
</evidence>
<dbReference type="GO" id="GO:0004386">
    <property type="term" value="F:helicase activity"/>
    <property type="evidence" value="ECO:0007669"/>
    <property type="project" value="UniProtKB-KW"/>
</dbReference>
<comment type="caution">
    <text evidence="5">The sequence shown here is derived from an EMBL/GenBank/DDBJ whole genome shotgun (WGS) entry which is preliminary data.</text>
</comment>
<evidence type="ECO:0000313" key="5">
    <source>
        <dbReference type="EMBL" id="MFC4428898.1"/>
    </source>
</evidence>
<evidence type="ECO:0000313" key="6">
    <source>
        <dbReference type="Proteomes" id="UP001595965"/>
    </source>
</evidence>
<dbReference type="SMART" id="SM00490">
    <property type="entry name" value="HELICc"/>
    <property type="match status" value="1"/>
</dbReference>
<reference evidence="6" key="1">
    <citation type="journal article" date="2019" name="Int. J. Syst. Evol. Microbiol.">
        <title>The Global Catalogue of Microorganisms (GCM) 10K type strain sequencing project: providing services to taxonomists for standard genome sequencing and annotation.</title>
        <authorList>
            <consortium name="The Broad Institute Genomics Platform"/>
            <consortium name="The Broad Institute Genome Sequencing Center for Infectious Disease"/>
            <person name="Wu L."/>
            <person name="Ma J."/>
        </authorList>
    </citation>
    <scope>NUCLEOTIDE SEQUENCE [LARGE SCALE GENOMIC DNA]</scope>
    <source>
        <strain evidence="6">CGMCC 1.12125</strain>
    </source>
</reference>
<dbReference type="SUPFAM" id="SSF52540">
    <property type="entry name" value="P-loop containing nucleoside triphosphate hydrolases"/>
    <property type="match status" value="1"/>
</dbReference>
<sequence length="168" mass="17890">MFSFFRDVLDTVAEALDGPDFGPLTGSVAAAQRQSMVDSFSAAPGGAALVAEVTAGGVGLNIQAASEVVLCEPQLHPAIEWQAIARARRMGQLETVQVHRLLSEDGVDQRLTEMLAVKAELFEQFAAESEVAEAAPEAVDVSEAELAREVIEVERERLLEGLPADLTS</sequence>
<protein>
    <submittedName>
        <fullName evidence="5">C-terminal helicase domain-containing protein</fullName>
    </submittedName>
</protein>
<dbReference type="Proteomes" id="UP001595965">
    <property type="component" value="Unassembled WGS sequence"/>
</dbReference>
<keyword evidence="2" id="KW-0378">Hydrolase</keyword>